<comment type="caution">
    <text evidence="1">The sequence shown here is derived from an EMBL/GenBank/DDBJ whole genome shotgun (WGS) entry which is preliminary data.</text>
</comment>
<dbReference type="Pfam" id="PF01371">
    <property type="entry name" value="Trp_repressor"/>
    <property type="match status" value="1"/>
</dbReference>
<dbReference type="EMBL" id="MHJM01000035">
    <property type="protein sequence ID" value="OGY66934.1"/>
    <property type="molecule type" value="Genomic_DNA"/>
</dbReference>
<dbReference type="InterPro" id="IPR038116">
    <property type="entry name" value="TrpR-like_sf"/>
</dbReference>
<dbReference type="GO" id="GO:0003700">
    <property type="term" value="F:DNA-binding transcription factor activity"/>
    <property type="evidence" value="ECO:0007669"/>
    <property type="project" value="InterPro"/>
</dbReference>
<dbReference type="AlphaFoldDB" id="A0A1G1ZQN4"/>
<accession>A0A1G1ZQN4</accession>
<dbReference type="Gene3D" id="1.10.1270.10">
    <property type="entry name" value="TrpR-like"/>
    <property type="match status" value="1"/>
</dbReference>
<dbReference type="Proteomes" id="UP000176284">
    <property type="component" value="Unassembled WGS sequence"/>
</dbReference>
<name>A0A1G1ZQN4_9BACT</name>
<dbReference type="SUPFAM" id="SSF48295">
    <property type="entry name" value="TrpR-like"/>
    <property type="match status" value="1"/>
</dbReference>
<dbReference type="STRING" id="1798410.A3H63_02435"/>
<gene>
    <name evidence="1" type="ORF">A3H63_02435</name>
</gene>
<dbReference type="GO" id="GO:0043565">
    <property type="term" value="F:sequence-specific DNA binding"/>
    <property type="evidence" value="ECO:0007669"/>
    <property type="project" value="InterPro"/>
</dbReference>
<dbReference type="InterPro" id="IPR000831">
    <property type="entry name" value="Trp_repress"/>
</dbReference>
<organism evidence="1 2">
    <name type="scientific">Candidatus Harrisonbacteria bacterium RIFCSPLOWO2_02_FULL_45_10c</name>
    <dbReference type="NCBI Taxonomy" id="1798410"/>
    <lineage>
        <taxon>Bacteria</taxon>
        <taxon>Candidatus Harrisoniibacteriota</taxon>
    </lineage>
</organism>
<protein>
    <recommendedName>
        <fullName evidence="3">HTH luxR-type domain-containing protein</fullName>
    </recommendedName>
</protein>
<evidence type="ECO:0000313" key="1">
    <source>
        <dbReference type="EMBL" id="OGY66934.1"/>
    </source>
</evidence>
<evidence type="ECO:0000313" key="2">
    <source>
        <dbReference type="Proteomes" id="UP000176284"/>
    </source>
</evidence>
<dbReference type="InterPro" id="IPR010921">
    <property type="entry name" value="Trp_repressor/repl_initiator"/>
</dbReference>
<reference evidence="1 2" key="1">
    <citation type="journal article" date="2016" name="Nat. Commun.">
        <title>Thousands of microbial genomes shed light on interconnected biogeochemical processes in an aquifer system.</title>
        <authorList>
            <person name="Anantharaman K."/>
            <person name="Brown C.T."/>
            <person name="Hug L.A."/>
            <person name="Sharon I."/>
            <person name="Castelle C.J."/>
            <person name="Probst A.J."/>
            <person name="Thomas B.C."/>
            <person name="Singh A."/>
            <person name="Wilkins M.J."/>
            <person name="Karaoz U."/>
            <person name="Brodie E.L."/>
            <person name="Williams K.H."/>
            <person name="Hubbard S.S."/>
            <person name="Banfield J.F."/>
        </authorList>
    </citation>
    <scope>NUCLEOTIDE SEQUENCE [LARGE SCALE GENOMIC DNA]</scope>
</reference>
<sequence length="158" mass="18689">MKKELVRTSKDLGELIWDKVLEEFFKAKTKKEISDLLNNLLTKREIENAARRLAVLALIRKGSSYAEISKKLWVAPITISIIKKNILKNQGYQSRNEYNYKETNFKKAVNETEIANSFPPELLNYIEFYITNFPQKSGQRWKFLKYNRTLPKNIRLEK</sequence>
<proteinExistence type="predicted"/>
<evidence type="ECO:0008006" key="3">
    <source>
        <dbReference type="Google" id="ProtNLM"/>
    </source>
</evidence>